<proteinExistence type="predicted"/>
<evidence type="ECO:0000313" key="1">
    <source>
        <dbReference type="EMBL" id="NIA68036.1"/>
    </source>
</evidence>
<protein>
    <submittedName>
        <fullName evidence="1">Phenylacetate--CoA ligase family protein</fullName>
    </submittedName>
</protein>
<keyword evidence="2" id="KW-1185">Reference proteome</keyword>
<accession>A0A967C5X1</accession>
<reference evidence="1" key="1">
    <citation type="submission" date="2020-03" db="EMBL/GenBank/DDBJ databases">
        <title>Genome of Pelagibius litoralis DSM 21314T.</title>
        <authorList>
            <person name="Wang G."/>
        </authorList>
    </citation>
    <scope>NUCLEOTIDE SEQUENCE</scope>
    <source>
        <strain evidence="1">DSM 21314</strain>
    </source>
</reference>
<sequence length="476" mass="53161">MTGLLLSGGMTVSSPTAPPVYRPLPSAHSTVAWPALPAPEVALMGALLQQLDESQWWAPEDMRAQQLRQANALLVHAYRTVPFYRDRLAQAGFVPGQTLTEDVWSAIPILTRADLQEAGDRLLSTQIPERHGKTYDISSSGSTGRPVKAKGTRLVQFFWDAMTLREHIWHRRDFQGKLAAVRSFPSGVADYPAGALSRHWGRSTKDIFATGPSAMLTVSTRTNDQVEWLLRQQPAYLLTYPSALQELLIHCKRERIRIPGLLQVRTLSEALNPEIRGLCRDVLDLEIADLYSTQENGYLAFQCPEQGAYHVQAESALLEVLDEQGRACVPGEVGHVVVTSLHNFAMPMLRYAVGDLAEAGALCPCGRGLPVLNRILGRVRNVLVYPDGRRSRPRTIEIWEDGVLDIRQMQIIQHALDDIEIRLVTGHPFAEAEEKLVQARFHQCTGHNFSTRITYHQEIPRGPSGKFEDFRSEVAD</sequence>
<dbReference type="EMBL" id="JAAQPH010000003">
    <property type="protein sequence ID" value="NIA68036.1"/>
    <property type="molecule type" value="Genomic_DNA"/>
</dbReference>
<name>A0A967C5X1_9PROT</name>
<dbReference type="SUPFAM" id="SSF56801">
    <property type="entry name" value="Acetyl-CoA synthetase-like"/>
    <property type="match status" value="1"/>
</dbReference>
<dbReference type="AlphaFoldDB" id="A0A967C5X1"/>
<dbReference type="GO" id="GO:0016874">
    <property type="term" value="F:ligase activity"/>
    <property type="evidence" value="ECO:0007669"/>
    <property type="project" value="UniProtKB-KW"/>
</dbReference>
<comment type="caution">
    <text evidence="1">The sequence shown here is derived from an EMBL/GenBank/DDBJ whole genome shotgun (WGS) entry which is preliminary data.</text>
</comment>
<gene>
    <name evidence="1" type="ORF">HBA54_05475</name>
</gene>
<organism evidence="1 2">
    <name type="scientific">Pelagibius litoralis</name>
    <dbReference type="NCBI Taxonomy" id="374515"/>
    <lineage>
        <taxon>Bacteria</taxon>
        <taxon>Pseudomonadati</taxon>
        <taxon>Pseudomonadota</taxon>
        <taxon>Alphaproteobacteria</taxon>
        <taxon>Rhodospirillales</taxon>
        <taxon>Rhodovibrionaceae</taxon>
        <taxon>Pelagibius</taxon>
    </lineage>
</organism>
<dbReference type="PANTHER" id="PTHR36932:SF1">
    <property type="entry name" value="CAPSULAR POLYSACCHARIDE BIOSYNTHESIS PROTEIN"/>
    <property type="match status" value="1"/>
</dbReference>
<dbReference type="InterPro" id="IPR042099">
    <property type="entry name" value="ANL_N_sf"/>
</dbReference>
<evidence type="ECO:0000313" key="2">
    <source>
        <dbReference type="Proteomes" id="UP000761264"/>
    </source>
</evidence>
<dbReference type="RefSeq" id="WP_205944429.1">
    <property type="nucleotide sequence ID" value="NZ_JAAQPH010000003.1"/>
</dbReference>
<dbReference type="InterPro" id="IPR053158">
    <property type="entry name" value="CapK_Type1_Caps_Biosynth"/>
</dbReference>
<dbReference type="Gene3D" id="3.40.50.12780">
    <property type="entry name" value="N-terminal domain of ligase-like"/>
    <property type="match status" value="1"/>
</dbReference>
<dbReference type="Proteomes" id="UP000761264">
    <property type="component" value="Unassembled WGS sequence"/>
</dbReference>
<keyword evidence="1" id="KW-0436">Ligase</keyword>
<dbReference type="PANTHER" id="PTHR36932">
    <property type="entry name" value="CAPSULAR POLYSACCHARIDE BIOSYNTHESIS PROTEIN"/>
    <property type="match status" value="1"/>
</dbReference>